<feature type="transmembrane region" description="Helical" evidence="1">
    <location>
        <begin position="61"/>
        <end position="84"/>
    </location>
</feature>
<protein>
    <submittedName>
        <fullName evidence="2">Uncharacterized protein</fullName>
    </submittedName>
</protein>
<evidence type="ECO:0000313" key="3">
    <source>
        <dbReference type="Proteomes" id="UP000094622"/>
    </source>
</evidence>
<dbReference type="Proteomes" id="UP000094622">
    <property type="component" value="Unassembled WGS sequence"/>
</dbReference>
<gene>
    <name evidence="2" type="ORF">A6302_04424</name>
</gene>
<keyword evidence="1" id="KW-0472">Membrane</keyword>
<keyword evidence="1" id="KW-1133">Transmembrane helix</keyword>
<feature type="transmembrane region" description="Helical" evidence="1">
    <location>
        <begin position="29"/>
        <end position="49"/>
    </location>
</feature>
<keyword evidence="1" id="KW-0812">Transmembrane</keyword>
<comment type="caution">
    <text evidence="2">The sequence shown here is derived from an EMBL/GenBank/DDBJ whole genome shotgun (WGS) entry which is preliminary data.</text>
</comment>
<evidence type="ECO:0000256" key="1">
    <source>
        <dbReference type="SAM" id="Phobius"/>
    </source>
</evidence>
<accession>A0A1E3GRS5</accession>
<proteinExistence type="predicted"/>
<dbReference type="AlphaFoldDB" id="A0A1E3GRS5"/>
<organism evidence="2 3">
    <name type="scientific">Methylobrevis pamukkalensis</name>
    <dbReference type="NCBI Taxonomy" id="1439726"/>
    <lineage>
        <taxon>Bacteria</taxon>
        <taxon>Pseudomonadati</taxon>
        <taxon>Pseudomonadota</taxon>
        <taxon>Alphaproteobacteria</taxon>
        <taxon>Hyphomicrobiales</taxon>
        <taxon>Pleomorphomonadaceae</taxon>
        <taxon>Methylobrevis</taxon>
    </lineage>
</organism>
<name>A0A1E3GRS5_9HYPH</name>
<reference evidence="2 3" key="1">
    <citation type="submission" date="2016-07" db="EMBL/GenBank/DDBJ databases">
        <title>Draft Genome Sequence of Methylobrevis pamukkalensis PK2.</title>
        <authorList>
            <person name="Vasilenko O.V."/>
            <person name="Doronina N.V."/>
            <person name="Shmareva M.N."/>
            <person name="Tarlachkov S.V."/>
            <person name="Mustakhimov I."/>
            <person name="Trotsenko Y.A."/>
        </authorList>
    </citation>
    <scope>NUCLEOTIDE SEQUENCE [LARGE SCALE GENOMIC DNA]</scope>
    <source>
        <strain evidence="2 3">PK2</strain>
    </source>
</reference>
<sequence>MELVALPFVTAIALMGMIASQKPEHAHVATLMGGISALIGLSYIGFSLWKTYQLWSETATLANAIELATPILLSLGFIPFLYAWRAYVAYSDMFATIPIFGIDKSLVPYARWLAISRIGVDLELLERWRKAIQAVQPRNKAELKHSLDGLLSLKKREATPPVVQPQDGWSPYLAMQFLADYGVETGHYHHSFDDEWFASSSMREIGSGINLSNNLAYYIEGTQHAATSLKVKLNVNNPDEAGTAEDIFIGHAMHLLERAMSLNAAERLKMRIATLETFEAEIPYGHILLSREDFVGGIKGGYSRRFEIRRGALQTSD</sequence>
<evidence type="ECO:0000313" key="2">
    <source>
        <dbReference type="EMBL" id="ODN66768.1"/>
    </source>
</evidence>
<dbReference type="EMBL" id="MCRJ01000219">
    <property type="protein sequence ID" value="ODN66768.1"/>
    <property type="molecule type" value="Genomic_DNA"/>
</dbReference>
<keyword evidence="3" id="KW-1185">Reference proteome</keyword>